<keyword evidence="2" id="KW-1185">Reference proteome</keyword>
<comment type="caution">
    <text evidence="1">The sequence shown here is derived from an EMBL/GenBank/DDBJ whole genome shotgun (WGS) entry which is preliminary data.</text>
</comment>
<dbReference type="EMBL" id="JAXQPW010000001">
    <property type="protein sequence ID" value="MDZ5660790.1"/>
    <property type="molecule type" value="Genomic_DNA"/>
</dbReference>
<evidence type="ECO:0008006" key="3">
    <source>
        <dbReference type="Google" id="ProtNLM"/>
    </source>
</evidence>
<evidence type="ECO:0000313" key="1">
    <source>
        <dbReference type="EMBL" id="MDZ5660790.1"/>
    </source>
</evidence>
<proteinExistence type="predicted"/>
<organism evidence="1 2">
    <name type="scientific">Nocardioides renjunii</name>
    <dbReference type="NCBI Taxonomy" id="3095075"/>
    <lineage>
        <taxon>Bacteria</taxon>
        <taxon>Bacillati</taxon>
        <taxon>Actinomycetota</taxon>
        <taxon>Actinomycetes</taxon>
        <taxon>Propionibacteriales</taxon>
        <taxon>Nocardioidaceae</taxon>
        <taxon>Nocardioides</taxon>
    </lineage>
</organism>
<reference evidence="1 2" key="1">
    <citation type="submission" date="2023-11" db="EMBL/GenBank/DDBJ databases">
        <title>Novel species in genus Nocardioides.</title>
        <authorList>
            <person name="Zhou H."/>
        </authorList>
    </citation>
    <scope>NUCLEOTIDE SEQUENCE [LARGE SCALE GENOMIC DNA]</scope>
    <source>
        <strain evidence="1 2">S-58</strain>
    </source>
</reference>
<gene>
    <name evidence="1" type="ORF">SFC79_03350</name>
</gene>
<accession>A0ABU5K8L6</accession>
<evidence type="ECO:0000313" key="2">
    <source>
        <dbReference type="Proteomes" id="UP001291999"/>
    </source>
</evidence>
<dbReference type="RefSeq" id="WP_322423214.1">
    <property type="nucleotide sequence ID" value="NZ_JAXQPW010000001.1"/>
</dbReference>
<name>A0ABU5K8L6_9ACTN</name>
<dbReference type="Proteomes" id="UP001291999">
    <property type="component" value="Unassembled WGS sequence"/>
</dbReference>
<sequence>MRRAKQLKFDASTVAFRHVERVRPYAYRPARYSGTFLSRDVTPEAPSQFPARAFVVWTGDNDMSPNRQANVDRIRTRIGLPVELVTPATLPRWIVSGHPLPEAYEHLSLIHRSDYLRGYLMHHHGGAYVDVKEPLGSWTPSWERMSADPEAWVTSYRASHANWIGKLRGRLGLDILVHYRLMFGKGGFMMRSHTPLTAAWLAQMDAVLTSKQEALARHPGGVFGDDADYPVSWTDLLGRILDPLTLKHLEHVRHDDRMLLRFEDYR</sequence>
<protein>
    <recommendedName>
        <fullName evidence="3">Capsular polysaccharide synthesis protein</fullName>
    </recommendedName>
</protein>